<dbReference type="EMBL" id="BAAAQB010000008">
    <property type="protein sequence ID" value="GAA2127368.1"/>
    <property type="molecule type" value="Genomic_DNA"/>
</dbReference>
<evidence type="ECO:0000313" key="3">
    <source>
        <dbReference type="Proteomes" id="UP001500102"/>
    </source>
</evidence>
<dbReference type="Proteomes" id="UP001500102">
    <property type="component" value="Unassembled WGS sequence"/>
</dbReference>
<protein>
    <submittedName>
        <fullName evidence="2">Uncharacterized protein</fullName>
    </submittedName>
</protein>
<sequence>MGAATENDVANPHRRGEEAGASLGREPPGPGRRGIFRRSQDAELAFGLERINGGREVVGGRALPELLEGRRFHAGVADIQHQVESFFEVVCPFNHYVQGLEAPRRHMSLRCYFCLTAIEVKPDKNPEFVVQTIPLFVHLLPGRDAATALAATLRPPPA</sequence>
<reference evidence="3" key="1">
    <citation type="journal article" date="2019" name="Int. J. Syst. Evol. Microbiol.">
        <title>The Global Catalogue of Microorganisms (GCM) 10K type strain sequencing project: providing services to taxonomists for standard genome sequencing and annotation.</title>
        <authorList>
            <consortium name="The Broad Institute Genomics Platform"/>
            <consortium name="The Broad Institute Genome Sequencing Center for Infectious Disease"/>
            <person name="Wu L."/>
            <person name="Ma J."/>
        </authorList>
    </citation>
    <scope>NUCLEOTIDE SEQUENCE [LARGE SCALE GENOMIC DNA]</scope>
    <source>
        <strain evidence="3">JCM 15921</strain>
    </source>
</reference>
<organism evidence="2 3">
    <name type="scientific">Arthrobacter humicola</name>
    <dbReference type="NCBI Taxonomy" id="409291"/>
    <lineage>
        <taxon>Bacteria</taxon>
        <taxon>Bacillati</taxon>
        <taxon>Actinomycetota</taxon>
        <taxon>Actinomycetes</taxon>
        <taxon>Micrococcales</taxon>
        <taxon>Micrococcaceae</taxon>
        <taxon>Arthrobacter</taxon>
    </lineage>
</organism>
<evidence type="ECO:0000256" key="1">
    <source>
        <dbReference type="SAM" id="MobiDB-lite"/>
    </source>
</evidence>
<keyword evidence="3" id="KW-1185">Reference proteome</keyword>
<name>A0ABP5K9V9_9MICC</name>
<proteinExistence type="predicted"/>
<gene>
    <name evidence="2" type="ORF">GCM10009825_05350</name>
</gene>
<comment type="caution">
    <text evidence="2">The sequence shown here is derived from an EMBL/GenBank/DDBJ whole genome shotgun (WGS) entry which is preliminary data.</text>
</comment>
<feature type="region of interest" description="Disordered" evidence="1">
    <location>
        <begin position="1"/>
        <end position="34"/>
    </location>
</feature>
<evidence type="ECO:0000313" key="2">
    <source>
        <dbReference type="EMBL" id="GAA2127368.1"/>
    </source>
</evidence>
<accession>A0ABP5K9V9</accession>